<dbReference type="Proteomes" id="UP000270021">
    <property type="component" value="Chromosome"/>
</dbReference>
<dbReference type="OrthoDB" id="4823586at2"/>
<keyword evidence="2" id="KW-1185">Reference proteome</keyword>
<dbReference type="KEGG" id="fsl:EJO69_09000"/>
<organism evidence="1 2">
    <name type="scientific">Flaviflexus salsibiostraticola</name>
    <dbReference type="NCBI Taxonomy" id="1282737"/>
    <lineage>
        <taxon>Bacteria</taxon>
        <taxon>Bacillati</taxon>
        <taxon>Actinomycetota</taxon>
        <taxon>Actinomycetes</taxon>
        <taxon>Actinomycetales</taxon>
        <taxon>Actinomycetaceae</taxon>
        <taxon>Flaviflexus</taxon>
    </lineage>
</organism>
<proteinExistence type="predicted"/>
<dbReference type="RefSeq" id="WP_126041148.1">
    <property type="nucleotide sequence ID" value="NZ_CP034438.1"/>
</dbReference>
<accession>A0A3S8ZAD1</accession>
<dbReference type="AlphaFoldDB" id="A0A3S8ZAD1"/>
<dbReference type="EMBL" id="CP034438">
    <property type="protein sequence ID" value="AZN30425.1"/>
    <property type="molecule type" value="Genomic_DNA"/>
</dbReference>
<evidence type="ECO:0000313" key="1">
    <source>
        <dbReference type="EMBL" id="AZN30425.1"/>
    </source>
</evidence>
<evidence type="ECO:0000313" key="2">
    <source>
        <dbReference type="Proteomes" id="UP000270021"/>
    </source>
</evidence>
<reference evidence="1 2" key="1">
    <citation type="submission" date="2018-12" db="EMBL/GenBank/DDBJ databases">
        <title>Complete genome sequence of Flaviflexus salsibiostraticola KCTC 33148.</title>
        <authorList>
            <person name="Bae J.-W."/>
        </authorList>
    </citation>
    <scope>NUCLEOTIDE SEQUENCE [LARGE SCALE GENOMIC DNA]</scope>
    <source>
        <strain evidence="1 2">KCTC 33148</strain>
    </source>
</reference>
<evidence type="ECO:0008006" key="3">
    <source>
        <dbReference type="Google" id="ProtNLM"/>
    </source>
</evidence>
<sequence>MRLTYRQWTRLSPAEALARITAMRDHAVPFTVIDQDGSSVTAITRIGPIRIEDNMEIRPIETSGTSARGSIVKTGPVLAGTLSFAAVETPHGTVIGWDQDLHFLPLRLLDPVLAIVMRVGYGIAFSRLLRP</sequence>
<protein>
    <recommendedName>
        <fullName evidence="3">SRPBCC family protein</fullName>
    </recommendedName>
</protein>
<name>A0A3S8ZAD1_9ACTO</name>
<gene>
    <name evidence="1" type="ORF">EJO69_09000</name>
</gene>